<dbReference type="EMBL" id="CABVJG010000011">
    <property type="protein sequence ID" value="VVQ13964.1"/>
    <property type="molecule type" value="Genomic_DNA"/>
</dbReference>
<organism evidence="1 2">
    <name type="scientific">Pseudomonas fluorescens</name>
    <dbReference type="NCBI Taxonomy" id="294"/>
    <lineage>
        <taxon>Bacteria</taxon>
        <taxon>Pseudomonadati</taxon>
        <taxon>Pseudomonadota</taxon>
        <taxon>Gammaproteobacteria</taxon>
        <taxon>Pseudomonadales</taxon>
        <taxon>Pseudomonadaceae</taxon>
        <taxon>Pseudomonas</taxon>
    </lineage>
</organism>
<evidence type="ECO:0008006" key="3">
    <source>
        <dbReference type="Google" id="ProtNLM"/>
    </source>
</evidence>
<gene>
    <name evidence="1" type="ORF">PS925_03843</name>
</gene>
<dbReference type="Proteomes" id="UP000412311">
    <property type="component" value="Unassembled WGS sequence"/>
</dbReference>
<evidence type="ECO:0000313" key="2">
    <source>
        <dbReference type="Proteomes" id="UP000412311"/>
    </source>
</evidence>
<dbReference type="RefSeq" id="WP_150794464.1">
    <property type="nucleotide sequence ID" value="NZ_CABVJG010000011.1"/>
</dbReference>
<sequence>MNRTLDQTAALFGIKSRAFRKALRELRILTSTGELASHHRSSGHLFSDPRSVQLGPNRLKHYAVVMVTETGVQWLAKKLGIAITDKEVAA</sequence>
<accession>A0A5E7V2B3</accession>
<name>A0A5E7V2B3_PSEFL</name>
<proteinExistence type="predicted"/>
<dbReference type="AlphaFoldDB" id="A0A5E7V2B3"/>
<protein>
    <recommendedName>
        <fullName evidence="3">Antirepressor protein C-terminal domain-containing protein</fullName>
    </recommendedName>
</protein>
<evidence type="ECO:0000313" key="1">
    <source>
        <dbReference type="EMBL" id="VVQ13964.1"/>
    </source>
</evidence>
<reference evidence="1 2" key="1">
    <citation type="submission" date="2019-09" db="EMBL/GenBank/DDBJ databases">
        <authorList>
            <person name="Chandra G."/>
            <person name="Truman W A."/>
        </authorList>
    </citation>
    <scope>NUCLEOTIDE SEQUENCE [LARGE SCALE GENOMIC DNA]</scope>
    <source>
        <strain evidence="1">PS925</strain>
    </source>
</reference>